<proteinExistence type="predicted"/>
<organism evidence="2 3">
    <name type="scientific">Pristionchus entomophagus</name>
    <dbReference type="NCBI Taxonomy" id="358040"/>
    <lineage>
        <taxon>Eukaryota</taxon>
        <taxon>Metazoa</taxon>
        <taxon>Ecdysozoa</taxon>
        <taxon>Nematoda</taxon>
        <taxon>Chromadorea</taxon>
        <taxon>Rhabditida</taxon>
        <taxon>Rhabditina</taxon>
        <taxon>Diplogasteromorpha</taxon>
        <taxon>Diplogasteroidea</taxon>
        <taxon>Neodiplogasteridae</taxon>
        <taxon>Pristionchus</taxon>
    </lineage>
</organism>
<sequence>MAVVTVRYRSISVLQTIRERQGDRSRSPFLFHERRRGRERDRGKGRVEEVLIPTTLFDLLVIGEQKRALSPSSEMKGKEKEKETLSPILNQPAFTTRDPRLRDTINRESSPIQKWTSNEWEYGWGEKSAECVDPPPITVPPLKRDEKMEERNNEEGIRSQSPTGSHGISFNSSNSRLEKSHCNTVLRPMLDSTPSRSTLHDYVSLCFALKFNRDYESIIDYYERMRAIVRVVRTPSIGRDGCCVLKFKGEFETKLALDRRSVTFCDEPMRLSYPGLIKYSIDSDEIDMKRLEHELDRYFGAVAEISV</sequence>
<dbReference type="Proteomes" id="UP001432027">
    <property type="component" value="Unassembled WGS sequence"/>
</dbReference>
<accession>A0AAV5UEV6</accession>
<name>A0AAV5UEV6_9BILA</name>
<protein>
    <submittedName>
        <fullName evidence="2">Uncharacterized protein</fullName>
    </submittedName>
</protein>
<dbReference type="EMBL" id="BTSX01000006">
    <property type="protein sequence ID" value="GMT04838.1"/>
    <property type="molecule type" value="Genomic_DNA"/>
</dbReference>
<evidence type="ECO:0000313" key="2">
    <source>
        <dbReference type="EMBL" id="GMT04838.1"/>
    </source>
</evidence>
<dbReference type="AlphaFoldDB" id="A0AAV5UEV6"/>
<evidence type="ECO:0000313" key="3">
    <source>
        <dbReference type="Proteomes" id="UP001432027"/>
    </source>
</evidence>
<feature type="compositionally biased region" description="Basic and acidic residues" evidence="1">
    <location>
        <begin position="142"/>
        <end position="157"/>
    </location>
</feature>
<gene>
    <name evidence="2" type="ORF">PENTCL1PPCAC_27012</name>
</gene>
<feature type="region of interest" description="Disordered" evidence="1">
    <location>
        <begin position="133"/>
        <end position="175"/>
    </location>
</feature>
<feature type="non-terminal residue" evidence="2">
    <location>
        <position position="307"/>
    </location>
</feature>
<feature type="compositionally biased region" description="Polar residues" evidence="1">
    <location>
        <begin position="158"/>
        <end position="175"/>
    </location>
</feature>
<keyword evidence="3" id="KW-1185">Reference proteome</keyword>
<comment type="caution">
    <text evidence="2">The sequence shown here is derived from an EMBL/GenBank/DDBJ whole genome shotgun (WGS) entry which is preliminary data.</text>
</comment>
<evidence type="ECO:0000256" key="1">
    <source>
        <dbReference type="SAM" id="MobiDB-lite"/>
    </source>
</evidence>
<reference evidence="2" key="1">
    <citation type="submission" date="2023-10" db="EMBL/GenBank/DDBJ databases">
        <title>Genome assembly of Pristionchus species.</title>
        <authorList>
            <person name="Yoshida K."/>
            <person name="Sommer R.J."/>
        </authorList>
    </citation>
    <scope>NUCLEOTIDE SEQUENCE</scope>
    <source>
        <strain evidence="2">RS0144</strain>
    </source>
</reference>